<dbReference type="AlphaFoldDB" id="A0A699TPY0"/>
<evidence type="ECO:0000313" key="1">
    <source>
        <dbReference type="EMBL" id="GFD11279.1"/>
    </source>
</evidence>
<accession>A0A699TPY0</accession>
<protein>
    <submittedName>
        <fullName evidence="1">Uncharacterized protein</fullName>
    </submittedName>
</protein>
<gene>
    <name evidence="1" type="ORF">Tci_883248</name>
</gene>
<sequence>MFLILTRWSIVKILHEIPNLILKIVLHLFKLLLKFLLILLKVIQLELQIDTVGFESGQNRKIDILVHGLTLDIFRESPTDN</sequence>
<reference evidence="1" key="1">
    <citation type="journal article" date="2019" name="Sci. Rep.">
        <title>Draft genome of Tanacetum cinerariifolium, the natural source of mosquito coil.</title>
        <authorList>
            <person name="Yamashiro T."/>
            <person name="Shiraishi A."/>
            <person name="Satake H."/>
            <person name="Nakayama K."/>
        </authorList>
    </citation>
    <scope>NUCLEOTIDE SEQUENCE</scope>
</reference>
<dbReference type="EMBL" id="BKCJ011258080">
    <property type="protein sequence ID" value="GFD11279.1"/>
    <property type="molecule type" value="Genomic_DNA"/>
</dbReference>
<name>A0A699TPY0_TANCI</name>
<proteinExistence type="predicted"/>
<comment type="caution">
    <text evidence="1">The sequence shown here is derived from an EMBL/GenBank/DDBJ whole genome shotgun (WGS) entry which is preliminary data.</text>
</comment>
<organism evidence="1">
    <name type="scientific">Tanacetum cinerariifolium</name>
    <name type="common">Dalmatian daisy</name>
    <name type="synonym">Chrysanthemum cinerariifolium</name>
    <dbReference type="NCBI Taxonomy" id="118510"/>
    <lineage>
        <taxon>Eukaryota</taxon>
        <taxon>Viridiplantae</taxon>
        <taxon>Streptophyta</taxon>
        <taxon>Embryophyta</taxon>
        <taxon>Tracheophyta</taxon>
        <taxon>Spermatophyta</taxon>
        <taxon>Magnoliopsida</taxon>
        <taxon>eudicotyledons</taxon>
        <taxon>Gunneridae</taxon>
        <taxon>Pentapetalae</taxon>
        <taxon>asterids</taxon>
        <taxon>campanulids</taxon>
        <taxon>Asterales</taxon>
        <taxon>Asteraceae</taxon>
        <taxon>Asteroideae</taxon>
        <taxon>Anthemideae</taxon>
        <taxon>Anthemidinae</taxon>
        <taxon>Tanacetum</taxon>
    </lineage>
</organism>